<dbReference type="SUPFAM" id="SSF51569">
    <property type="entry name" value="Aldolase"/>
    <property type="match status" value="1"/>
</dbReference>
<dbReference type="EMBL" id="AP019822">
    <property type="protein sequence ID" value="BBM35177.1"/>
    <property type="molecule type" value="Genomic_DNA"/>
</dbReference>
<dbReference type="Proteomes" id="UP000321606">
    <property type="component" value="Chromosome"/>
</dbReference>
<dbReference type="PANTHER" id="PTHR10683:SF36">
    <property type="entry name" value="TRANSALDOLASE"/>
    <property type="match status" value="1"/>
</dbReference>
<evidence type="ECO:0000256" key="3">
    <source>
        <dbReference type="ARBA" id="ARBA00023270"/>
    </source>
</evidence>
<dbReference type="InterPro" id="IPR018225">
    <property type="entry name" value="Transaldolase_AS"/>
</dbReference>
<dbReference type="InterPro" id="IPR001585">
    <property type="entry name" value="TAL/FSA"/>
</dbReference>
<dbReference type="InterPro" id="IPR033919">
    <property type="entry name" value="TSA/FSA_arc/bac"/>
</dbReference>
<dbReference type="Gene3D" id="3.20.20.70">
    <property type="entry name" value="Aldolase class I"/>
    <property type="match status" value="1"/>
</dbReference>
<dbReference type="CDD" id="cd00956">
    <property type="entry name" value="Transaldolase_FSA"/>
    <property type="match status" value="1"/>
</dbReference>
<gene>
    <name evidence="4" type="ORF">JCM16774_0084</name>
</gene>
<dbReference type="RefSeq" id="WP_026736823.1">
    <property type="nucleotide sequence ID" value="NZ_AP019822.1"/>
</dbReference>
<accession>A0A510J7M3</accession>
<proteinExistence type="predicted"/>
<comment type="subcellular location">
    <subcellularLocation>
        <location evidence="1">Cytoplasm</location>
    </subcellularLocation>
</comment>
<dbReference type="KEGG" id="lgo:JCM16774_0084"/>
<dbReference type="PANTHER" id="PTHR10683">
    <property type="entry name" value="TRANSALDOLASE"/>
    <property type="match status" value="1"/>
</dbReference>
<name>A0A510J7M3_9FUSO</name>
<keyword evidence="2" id="KW-0963">Cytoplasm</keyword>
<dbReference type="GO" id="GO:0016832">
    <property type="term" value="F:aldehyde-lyase activity"/>
    <property type="evidence" value="ECO:0007669"/>
    <property type="project" value="InterPro"/>
</dbReference>
<dbReference type="STRING" id="714315.GCA_000516535_00090"/>
<evidence type="ECO:0000313" key="4">
    <source>
        <dbReference type="EMBL" id="BBM35177.1"/>
    </source>
</evidence>
<dbReference type="GO" id="GO:0005975">
    <property type="term" value="P:carbohydrate metabolic process"/>
    <property type="evidence" value="ECO:0007669"/>
    <property type="project" value="InterPro"/>
</dbReference>
<sequence length="238" mass="27025">MEYFLDTADINKIKKINEIFPIAGVTTNPSIIAKEKRDFKLIINDIYDIIGKDKILHAQVAGNTADIIIKEVNRLRDLFGENFYTKIPVTPEGIKAMKTLSKDGHKITATGILSSQQIIMAAEAGAEYMAPYINRSDDIGESGIEIVKDAYRILTINKKSEEECLKKYKRIFEPKILGASFKNVRQVHETMLAGAKSVTVSPDVFERLIYHPYTDWSMDKFNSDWEEIYGNKNLLDLL</sequence>
<organism evidence="4 5">
    <name type="scientific">Pseudoleptotrichia goodfellowii</name>
    <dbReference type="NCBI Taxonomy" id="157692"/>
    <lineage>
        <taxon>Bacteria</taxon>
        <taxon>Fusobacteriati</taxon>
        <taxon>Fusobacteriota</taxon>
        <taxon>Fusobacteriia</taxon>
        <taxon>Fusobacteriales</taxon>
        <taxon>Leptotrichiaceae</taxon>
        <taxon>Pseudoleptotrichia</taxon>
    </lineage>
</organism>
<dbReference type="PROSITE" id="PS01054">
    <property type="entry name" value="TRANSALDOLASE_1"/>
    <property type="match status" value="1"/>
</dbReference>
<reference evidence="4 5" key="1">
    <citation type="submission" date="2019-07" db="EMBL/GenBank/DDBJ databases">
        <title>Complete Genome Sequence of Leptotrichia goodfellowii Strain JCM 16774.</title>
        <authorList>
            <person name="Watanabe S."/>
            <person name="Cui L."/>
        </authorList>
    </citation>
    <scope>NUCLEOTIDE SEQUENCE [LARGE SCALE GENOMIC DNA]</scope>
    <source>
        <strain evidence="4 5">JCM16774</strain>
    </source>
</reference>
<evidence type="ECO:0000256" key="2">
    <source>
        <dbReference type="ARBA" id="ARBA00022490"/>
    </source>
</evidence>
<protein>
    <submittedName>
        <fullName evidence="4">Transaldolase</fullName>
    </submittedName>
</protein>
<evidence type="ECO:0000313" key="5">
    <source>
        <dbReference type="Proteomes" id="UP000321606"/>
    </source>
</evidence>
<dbReference type="FunFam" id="3.20.20.70:FF:000018">
    <property type="entry name" value="Probable transaldolase"/>
    <property type="match status" value="1"/>
</dbReference>
<dbReference type="Pfam" id="PF00923">
    <property type="entry name" value="TAL_FSA"/>
    <property type="match status" value="1"/>
</dbReference>
<dbReference type="InterPro" id="IPR013785">
    <property type="entry name" value="Aldolase_TIM"/>
</dbReference>
<dbReference type="AlphaFoldDB" id="A0A510J7M3"/>
<keyword evidence="3" id="KW-0704">Schiff base</keyword>
<dbReference type="GO" id="GO:0005737">
    <property type="term" value="C:cytoplasm"/>
    <property type="evidence" value="ECO:0007669"/>
    <property type="project" value="UniProtKB-SubCell"/>
</dbReference>
<evidence type="ECO:0000256" key="1">
    <source>
        <dbReference type="ARBA" id="ARBA00004496"/>
    </source>
</evidence>